<evidence type="ECO:0000313" key="2">
    <source>
        <dbReference type="Proteomes" id="UP001589693"/>
    </source>
</evidence>
<comment type="caution">
    <text evidence="1">The sequence shown here is derived from an EMBL/GenBank/DDBJ whole genome shotgun (WGS) entry which is preliminary data.</text>
</comment>
<proteinExistence type="predicted"/>
<organism evidence="1 2">
    <name type="scientific">Allokutzneria oryzae</name>
    <dbReference type="NCBI Taxonomy" id="1378989"/>
    <lineage>
        <taxon>Bacteria</taxon>
        <taxon>Bacillati</taxon>
        <taxon>Actinomycetota</taxon>
        <taxon>Actinomycetes</taxon>
        <taxon>Pseudonocardiales</taxon>
        <taxon>Pseudonocardiaceae</taxon>
        <taxon>Allokutzneria</taxon>
    </lineage>
</organism>
<dbReference type="Proteomes" id="UP001589693">
    <property type="component" value="Unassembled WGS sequence"/>
</dbReference>
<gene>
    <name evidence="1" type="ORF">ACFFQA_00285</name>
</gene>
<name>A0ABV5ZND7_9PSEU</name>
<sequence>MKVGEARAAAIDWVRSTHPGAAYFSGSTVDMPDSAELPVGSDVDIMLVSEEPTAKLGKFPHRGALLEATYVSTSELASPEEVLSSYHLAHGLRTDTIIADPTGFLRPLQATVGEHFADEVWVRRRCAQARNRVVEGLRRIDHSAPWHVQVTSWLFPTGISTHIPLVAALRNPTVRLRYLAVRDLVTPEVHTRLLELLGSARLTPQRVSHHVDQLAHTFDAAAAVARTPFPFSTDITPAARPIAVDASHALAASGAHREVMFWITATFARCHLILAADAPELHRRHFPAFEDVCEDLGITSSDDLTARATAVLDFLPALS</sequence>
<keyword evidence="2" id="KW-1185">Reference proteome</keyword>
<evidence type="ECO:0008006" key="3">
    <source>
        <dbReference type="Google" id="ProtNLM"/>
    </source>
</evidence>
<evidence type="ECO:0000313" key="1">
    <source>
        <dbReference type="EMBL" id="MFB9902361.1"/>
    </source>
</evidence>
<dbReference type="EMBL" id="JBHLZU010000001">
    <property type="protein sequence ID" value="MFB9902361.1"/>
    <property type="molecule type" value="Genomic_DNA"/>
</dbReference>
<reference evidence="1 2" key="1">
    <citation type="submission" date="2024-09" db="EMBL/GenBank/DDBJ databases">
        <authorList>
            <person name="Sun Q."/>
            <person name="Mori K."/>
        </authorList>
    </citation>
    <scope>NUCLEOTIDE SEQUENCE [LARGE SCALE GENOMIC DNA]</scope>
    <source>
        <strain evidence="1 2">TBRC 7907</strain>
    </source>
</reference>
<accession>A0ABV5ZND7</accession>
<protein>
    <recommendedName>
        <fullName evidence="3">Nucleotidyltransferase domain-containing protein</fullName>
    </recommendedName>
</protein>
<dbReference type="RefSeq" id="WP_377849448.1">
    <property type="nucleotide sequence ID" value="NZ_JBHLZU010000001.1"/>
</dbReference>